<evidence type="ECO:0000256" key="4">
    <source>
        <dbReference type="ARBA" id="ARBA00022989"/>
    </source>
</evidence>
<proteinExistence type="inferred from homology"/>
<keyword evidence="6" id="KW-0143">Chaperone</keyword>
<accession>E6PSU6</accession>
<dbReference type="PANTHER" id="PTHR38035:SF1">
    <property type="entry name" value="ANCILLARY SECYEG TRANSLOCON SUBUNIT"/>
    <property type="match status" value="1"/>
</dbReference>
<keyword evidence="4 9" id="KW-1133">Transmembrane helix</keyword>
<dbReference type="AlphaFoldDB" id="E6PSU6"/>
<feature type="domain" description="Ancillary SecYEG translocon subunit/Cell division coordinator CpoB TPR" evidence="10">
    <location>
        <begin position="15"/>
        <end position="208"/>
    </location>
</feature>
<evidence type="ECO:0000313" key="11">
    <source>
        <dbReference type="EMBL" id="CBH98003.1"/>
    </source>
</evidence>
<keyword evidence="3 9" id="KW-0812">Transmembrane</keyword>
<reference evidence="11" key="1">
    <citation type="submission" date="2009-10" db="EMBL/GenBank/DDBJ databases">
        <title>Diversity of trophic interactions inside an arsenic-rich microbial ecosystem.</title>
        <authorList>
            <person name="Bertin P.N."/>
            <person name="Heinrich-Salmeron A."/>
            <person name="Pelletier E."/>
            <person name="Goulhen-Chollet F."/>
            <person name="Arsene-Ploetze F."/>
            <person name="Gallien S."/>
            <person name="Calteau A."/>
            <person name="Vallenet D."/>
            <person name="Casiot C."/>
            <person name="Chane-Woon-Ming B."/>
            <person name="Giloteaux L."/>
            <person name="Barakat M."/>
            <person name="Bonnefoy V."/>
            <person name="Bruneel O."/>
            <person name="Chandler M."/>
            <person name="Cleiss J."/>
            <person name="Duran R."/>
            <person name="Elbaz-Poulichet F."/>
            <person name="Fonknechten N."/>
            <person name="Lauga B."/>
            <person name="Mornico D."/>
            <person name="Ortet P."/>
            <person name="Schaeffer C."/>
            <person name="Siguier P."/>
            <person name="Alexander Thil Smith A."/>
            <person name="Van Dorsselaer A."/>
            <person name="Weissenbach J."/>
            <person name="Medigue C."/>
            <person name="Le Paslier D."/>
        </authorList>
    </citation>
    <scope>NUCLEOTIDE SEQUENCE</scope>
</reference>
<keyword evidence="2" id="KW-1003">Cell membrane</keyword>
<dbReference type="InterPro" id="IPR018704">
    <property type="entry name" value="SecYEG/CpoB_TPR"/>
</dbReference>
<gene>
    <name evidence="11" type="ORF">CARN2_3479</name>
</gene>
<protein>
    <recommendedName>
        <fullName evidence="8">Ancillary SecYEG translocon subunit</fullName>
    </recommendedName>
</protein>
<evidence type="ECO:0000256" key="7">
    <source>
        <dbReference type="ARBA" id="ARBA00024197"/>
    </source>
</evidence>
<evidence type="ECO:0000256" key="8">
    <source>
        <dbReference type="ARBA" id="ARBA00024235"/>
    </source>
</evidence>
<dbReference type="PANTHER" id="PTHR38035">
    <property type="entry name" value="UPF0070 PROTEIN YFGM"/>
    <property type="match status" value="1"/>
</dbReference>
<keyword evidence="5 9" id="KW-0472">Membrane</keyword>
<dbReference type="Gene3D" id="1.25.40.10">
    <property type="entry name" value="Tetratricopeptide repeat domain"/>
    <property type="match status" value="1"/>
</dbReference>
<dbReference type="GO" id="GO:0005886">
    <property type="term" value="C:plasma membrane"/>
    <property type="evidence" value="ECO:0007669"/>
    <property type="project" value="UniProtKB-SubCell"/>
</dbReference>
<organism evidence="11">
    <name type="scientific">mine drainage metagenome</name>
    <dbReference type="NCBI Taxonomy" id="410659"/>
    <lineage>
        <taxon>unclassified sequences</taxon>
        <taxon>metagenomes</taxon>
        <taxon>ecological metagenomes</taxon>
    </lineage>
</organism>
<comment type="subcellular location">
    <subcellularLocation>
        <location evidence="1">Cell membrane</location>
        <topology evidence="1">Single-pass type II membrane protein</topology>
    </subcellularLocation>
</comment>
<comment type="similarity">
    <text evidence="7">Belongs to the YfgM family.</text>
</comment>
<dbReference type="PIRSF" id="PIRSF006170">
    <property type="entry name" value="YfgM"/>
    <property type="match status" value="1"/>
</dbReference>
<dbReference type="InterPro" id="IPR026039">
    <property type="entry name" value="YfgM"/>
</dbReference>
<evidence type="ECO:0000256" key="2">
    <source>
        <dbReference type="ARBA" id="ARBA00022475"/>
    </source>
</evidence>
<sequence length="212" mass="23357">MSYNLEEQDQIESLRDFWSRWGTLISSLVLVVALAWAGYAGWQWWQVRQTTEASALFAQISKEIQAGDLQKAVPAWTDLQNKFSTSPYAQMGGLTMAKAYADAGKTADAEALLRWTSEHAESKSYRATALLNLSALQVDAKQLQAALSTVKQSPAPAFDALFATRRGDIEALLGKPQEARKAYEDAMRLLPPNSSYRQLVQIKLQSVGGLAS</sequence>
<evidence type="ECO:0000256" key="3">
    <source>
        <dbReference type="ARBA" id="ARBA00022692"/>
    </source>
</evidence>
<evidence type="ECO:0000256" key="6">
    <source>
        <dbReference type="ARBA" id="ARBA00023186"/>
    </source>
</evidence>
<dbReference type="InterPro" id="IPR011990">
    <property type="entry name" value="TPR-like_helical_dom_sf"/>
</dbReference>
<evidence type="ECO:0000256" key="9">
    <source>
        <dbReference type="SAM" id="Phobius"/>
    </source>
</evidence>
<evidence type="ECO:0000259" key="10">
    <source>
        <dbReference type="Pfam" id="PF09976"/>
    </source>
</evidence>
<name>E6PSU6_9ZZZZ</name>
<feature type="transmembrane region" description="Helical" evidence="9">
    <location>
        <begin position="21"/>
        <end position="45"/>
    </location>
</feature>
<evidence type="ECO:0000256" key="5">
    <source>
        <dbReference type="ARBA" id="ARBA00023136"/>
    </source>
</evidence>
<dbReference type="SUPFAM" id="SSF48452">
    <property type="entry name" value="TPR-like"/>
    <property type="match status" value="1"/>
</dbReference>
<dbReference type="EMBL" id="CABM01000048">
    <property type="protein sequence ID" value="CBH98003.1"/>
    <property type="molecule type" value="Genomic_DNA"/>
</dbReference>
<dbReference type="Pfam" id="PF09976">
    <property type="entry name" value="TPR_21"/>
    <property type="match status" value="1"/>
</dbReference>
<evidence type="ECO:0000256" key="1">
    <source>
        <dbReference type="ARBA" id="ARBA00004401"/>
    </source>
</evidence>
<comment type="caution">
    <text evidence="11">The sequence shown here is derived from an EMBL/GenBank/DDBJ whole genome shotgun (WGS) entry which is preliminary data.</text>
</comment>
<dbReference type="GO" id="GO:0044877">
    <property type="term" value="F:protein-containing complex binding"/>
    <property type="evidence" value="ECO:0007669"/>
    <property type="project" value="InterPro"/>
</dbReference>